<protein>
    <submittedName>
        <fullName evidence="9">Protein DedA</fullName>
    </submittedName>
</protein>
<reference evidence="9 10" key="1">
    <citation type="submission" date="2020-04" db="EMBL/GenBank/DDBJ databases">
        <title>Usitatibacter rugosus gen. nov., sp. nov. and Usitatibacter palustris sp. nov., novel members of Usitatibacteraceae fam. nov. within the order Nitrosomonadales isolated from soil.</title>
        <authorList>
            <person name="Huber K.J."/>
            <person name="Neumann-Schaal M."/>
            <person name="Geppert A."/>
            <person name="Luckner M."/>
            <person name="Wanner G."/>
            <person name="Overmann J."/>
        </authorList>
    </citation>
    <scope>NUCLEOTIDE SEQUENCE [LARGE SCALE GENOMIC DNA]</scope>
    <source>
        <strain evidence="9 10">Swamp67</strain>
    </source>
</reference>
<feature type="transmembrane region" description="Helical" evidence="7">
    <location>
        <begin position="156"/>
        <end position="176"/>
    </location>
</feature>
<keyword evidence="10" id="KW-1185">Reference proteome</keyword>
<keyword evidence="4 7" id="KW-0812">Transmembrane</keyword>
<dbReference type="InterPro" id="IPR032818">
    <property type="entry name" value="DedA-like"/>
</dbReference>
<evidence type="ECO:0000256" key="6">
    <source>
        <dbReference type="ARBA" id="ARBA00023136"/>
    </source>
</evidence>
<keyword evidence="3 7" id="KW-1003">Cell membrane</keyword>
<dbReference type="GO" id="GO:0005886">
    <property type="term" value="C:plasma membrane"/>
    <property type="evidence" value="ECO:0007669"/>
    <property type="project" value="UniProtKB-SubCell"/>
</dbReference>
<evidence type="ECO:0000256" key="7">
    <source>
        <dbReference type="RuleBase" id="RU367016"/>
    </source>
</evidence>
<feature type="domain" description="VTT" evidence="8">
    <location>
        <begin position="49"/>
        <end position="174"/>
    </location>
</feature>
<dbReference type="FunCoup" id="A0A6M4HAU6">
    <property type="interactions" value="172"/>
</dbReference>
<evidence type="ECO:0000313" key="9">
    <source>
        <dbReference type="EMBL" id="QJR15968.1"/>
    </source>
</evidence>
<evidence type="ECO:0000256" key="4">
    <source>
        <dbReference type="ARBA" id="ARBA00022692"/>
    </source>
</evidence>
<evidence type="ECO:0000256" key="3">
    <source>
        <dbReference type="ARBA" id="ARBA00022475"/>
    </source>
</evidence>
<comment type="caution">
    <text evidence="7">Lacks conserved residue(s) required for the propagation of feature annotation.</text>
</comment>
<evidence type="ECO:0000256" key="2">
    <source>
        <dbReference type="ARBA" id="ARBA00010792"/>
    </source>
</evidence>
<evidence type="ECO:0000256" key="1">
    <source>
        <dbReference type="ARBA" id="ARBA00004651"/>
    </source>
</evidence>
<comment type="similarity">
    <text evidence="2 7">Belongs to the DedA family.</text>
</comment>
<dbReference type="KEGG" id="upl:DSM104440_02796"/>
<keyword evidence="6 7" id="KW-0472">Membrane</keyword>
<evidence type="ECO:0000313" key="10">
    <source>
        <dbReference type="Proteomes" id="UP000503096"/>
    </source>
</evidence>
<accession>A0A6M4HAU6</accession>
<comment type="subcellular location">
    <subcellularLocation>
        <location evidence="1 7">Cell membrane</location>
        <topology evidence="1 7">Multi-pass membrane protein</topology>
    </subcellularLocation>
</comment>
<evidence type="ECO:0000259" key="8">
    <source>
        <dbReference type="Pfam" id="PF09335"/>
    </source>
</evidence>
<dbReference type="AlphaFoldDB" id="A0A6M4HAU6"/>
<dbReference type="PANTHER" id="PTHR30353">
    <property type="entry name" value="INNER MEMBRANE PROTEIN DEDA-RELATED"/>
    <property type="match status" value="1"/>
</dbReference>
<proteinExistence type="inferred from homology"/>
<dbReference type="NCBIfam" id="NF008102">
    <property type="entry name" value="PRK10847.1"/>
    <property type="match status" value="1"/>
</dbReference>
<name>A0A6M4HAU6_9PROT</name>
<gene>
    <name evidence="9" type="primary">dedA</name>
    <name evidence="9" type="ORF">DSM104440_02796</name>
</gene>
<sequence>MEFLAGLLDIVLRLDVHLAALVSSYGAWVYAILFAVIFAETGLVVTPILPGDSLLFVAGAVAALGGLDVHLLAFLLVVAAVLGNTTNYAIGRWLGKRFFTDRGSRWLNPAHLDRTHAFYERHGGMAVVISRFMPIVRTYVPFVAGLGAMNPTSFTAYNVGGAVLWVGSLTYAGYFFGNVPWVKANLTLIILAIIALSLVPMVVAMIRSRA</sequence>
<feature type="transmembrane region" description="Helical" evidence="7">
    <location>
        <begin position="55"/>
        <end position="82"/>
    </location>
</feature>
<organism evidence="9 10">
    <name type="scientific">Usitatibacter palustris</name>
    <dbReference type="NCBI Taxonomy" id="2732487"/>
    <lineage>
        <taxon>Bacteria</taxon>
        <taxon>Pseudomonadati</taxon>
        <taxon>Pseudomonadota</taxon>
        <taxon>Betaproteobacteria</taxon>
        <taxon>Nitrosomonadales</taxon>
        <taxon>Usitatibacteraceae</taxon>
        <taxon>Usitatibacter</taxon>
    </lineage>
</organism>
<dbReference type="PANTHER" id="PTHR30353:SF0">
    <property type="entry name" value="TRANSMEMBRANE PROTEIN"/>
    <property type="match status" value="1"/>
</dbReference>
<dbReference type="Pfam" id="PF09335">
    <property type="entry name" value="VTT_dom"/>
    <property type="match status" value="1"/>
</dbReference>
<evidence type="ECO:0000256" key="5">
    <source>
        <dbReference type="ARBA" id="ARBA00022989"/>
    </source>
</evidence>
<keyword evidence="5 7" id="KW-1133">Transmembrane helix</keyword>
<feature type="transmembrane region" description="Helical" evidence="7">
    <location>
        <begin position="188"/>
        <end position="206"/>
    </location>
</feature>
<dbReference type="InterPro" id="IPR032816">
    <property type="entry name" value="VTT_dom"/>
</dbReference>
<dbReference type="RefSeq" id="WP_171163701.1">
    <property type="nucleotide sequence ID" value="NZ_CP053073.1"/>
</dbReference>
<dbReference type="EMBL" id="CP053073">
    <property type="protein sequence ID" value="QJR15968.1"/>
    <property type="molecule type" value="Genomic_DNA"/>
</dbReference>
<dbReference type="InParanoid" id="A0A6M4HAU6"/>
<dbReference type="Proteomes" id="UP000503096">
    <property type="component" value="Chromosome"/>
</dbReference>
<dbReference type="InterPro" id="IPR058127">
    <property type="entry name" value="DedA"/>
</dbReference>